<evidence type="ECO:0000256" key="2">
    <source>
        <dbReference type="ARBA" id="ARBA00015978"/>
    </source>
</evidence>
<dbReference type="NCBIfam" id="NF033196">
    <property type="entry name" value="c_type_nonphoto"/>
    <property type="match status" value="1"/>
</dbReference>
<dbReference type="GO" id="GO:0020037">
    <property type="term" value="F:heme binding"/>
    <property type="evidence" value="ECO:0007669"/>
    <property type="project" value="InterPro"/>
</dbReference>
<dbReference type="RefSeq" id="WP_091169946.1">
    <property type="nucleotide sequence ID" value="NZ_CP071878.2"/>
</dbReference>
<sequence>MKKFLTIVSLALPVFLTAAATIRSSDSAKYTNLKVLPKNISSRDLQSIMADDFEDGLGVSCGFCHANAPDGHGLDFASDAKPEKAITRTMMRMTLDLNKRWLQNKHPRLGDPALVVQCSTCHKGQAFPDGAEPQ</sequence>
<evidence type="ECO:0000256" key="3">
    <source>
        <dbReference type="ARBA" id="ARBA00022448"/>
    </source>
</evidence>
<evidence type="ECO:0000313" key="11">
    <source>
        <dbReference type="Proteomes" id="UP000199705"/>
    </source>
</evidence>
<keyword evidence="6" id="KW-0479">Metal-binding</keyword>
<organism evidence="10 11">
    <name type="scientific">Mucilaginibacter gossypii</name>
    <dbReference type="NCBI Taxonomy" id="551996"/>
    <lineage>
        <taxon>Bacteria</taxon>
        <taxon>Pseudomonadati</taxon>
        <taxon>Bacteroidota</taxon>
        <taxon>Sphingobacteriia</taxon>
        <taxon>Sphingobacteriales</taxon>
        <taxon>Sphingobacteriaceae</taxon>
        <taxon>Mucilaginibacter</taxon>
    </lineage>
</organism>
<dbReference type="Pfam" id="PF02276">
    <property type="entry name" value="CytoC_RC"/>
    <property type="match status" value="1"/>
</dbReference>
<gene>
    <name evidence="10" type="ORF">SAMN05192573_10966</name>
</gene>
<keyword evidence="9" id="KW-0732">Signal</keyword>
<evidence type="ECO:0000256" key="7">
    <source>
        <dbReference type="ARBA" id="ARBA00022982"/>
    </source>
</evidence>
<dbReference type="GO" id="GO:0009055">
    <property type="term" value="F:electron transfer activity"/>
    <property type="evidence" value="ECO:0007669"/>
    <property type="project" value="InterPro"/>
</dbReference>
<dbReference type="STRING" id="551996.SAMN05192573_10966"/>
<proteinExistence type="predicted"/>
<feature type="signal peptide" evidence="9">
    <location>
        <begin position="1"/>
        <end position="20"/>
    </location>
</feature>
<keyword evidence="11" id="KW-1185">Reference proteome</keyword>
<evidence type="ECO:0000256" key="6">
    <source>
        <dbReference type="ARBA" id="ARBA00022723"/>
    </source>
</evidence>
<dbReference type="Gene3D" id="1.10.468.10">
    <property type="entry name" value="Photosynthetic Reaction Center, subunit C, domain 2"/>
    <property type="match status" value="1"/>
</dbReference>
<name>A0A1G8BVC5_9SPHI</name>
<dbReference type="InterPro" id="IPR003158">
    <property type="entry name" value="Photosyn_RC_cyt_c-su"/>
</dbReference>
<dbReference type="EMBL" id="FNCG01000009">
    <property type="protein sequence ID" value="SDH37033.1"/>
    <property type="molecule type" value="Genomic_DNA"/>
</dbReference>
<evidence type="ECO:0000256" key="9">
    <source>
        <dbReference type="SAM" id="SignalP"/>
    </source>
</evidence>
<accession>A0A1G8BVC5</accession>
<dbReference type="GO" id="GO:0019684">
    <property type="term" value="P:photosynthesis, light reaction"/>
    <property type="evidence" value="ECO:0007669"/>
    <property type="project" value="InterPro"/>
</dbReference>
<evidence type="ECO:0000256" key="8">
    <source>
        <dbReference type="ARBA" id="ARBA00023004"/>
    </source>
</evidence>
<evidence type="ECO:0000256" key="4">
    <source>
        <dbReference type="ARBA" id="ARBA00022531"/>
    </source>
</evidence>
<protein>
    <recommendedName>
        <fullName evidence="2">Photosynthetic reaction center cytochrome c subunit</fullName>
    </recommendedName>
</protein>
<evidence type="ECO:0000256" key="1">
    <source>
        <dbReference type="ARBA" id="ARBA00003196"/>
    </source>
</evidence>
<keyword evidence="5" id="KW-0349">Heme</keyword>
<dbReference type="GO" id="GO:0030077">
    <property type="term" value="C:plasma membrane light-harvesting complex"/>
    <property type="evidence" value="ECO:0007669"/>
    <property type="project" value="InterPro"/>
</dbReference>
<dbReference type="SUPFAM" id="SSF48695">
    <property type="entry name" value="Multiheme cytochromes"/>
    <property type="match status" value="1"/>
</dbReference>
<dbReference type="GO" id="GO:0005506">
    <property type="term" value="F:iron ion binding"/>
    <property type="evidence" value="ECO:0007669"/>
    <property type="project" value="InterPro"/>
</dbReference>
<dbReference type="InterPro" id="IPR023119">
    <property type="entry name" value="Multihaem_cyt_PRC_cyt_su-like"/>
</dbReference>
<dbReference type="Proteomes" id="UP000199705">
    <property type="component" value="Unassembled WGS sequence"/>
</dbReference>
<keyword evidence="7" id="KW-0249">Electron transport</keyword>
<evidence type="ECO:0000313" key="10">
    <source>
        <dbReference type="EMBL" id="SDH37033.1"/>
    </source>
</evidence>
<feature type="chain" id="PRO_5011569065" description="Photosynthetic reaction center cytochrome c subunit" evidence="9">
    <location>
        <begin position="21"/>
        <end position="134"/>
    </location>
</feature>
<evidence type="ECO:0000256" key="5">
    <source>
        <dbReference type="ARBA" id="ARBA00022617"/>
    </source>
</evidence>
<keyword evidence="4" id="KW-0602">Photosynthesis</keyword>
<comment type="function">
    <text evidence="1">The reaction center of purple bacteria contains a tightly bound cytochrome molecule which re-reduces the photo oxidized primary electron donor.</text>
</comment>
<dbReference type="InterPro" id="IPR036280">
    <property type="entry name" value="Multihaem_cyt_sf"/>
</dbReference>
<dbReference type="AlphaFoldDB" id="A0A1G8BVC5"/>
<reference evidence="11" key="1">
    <citation type="submission" date="2016-10" db="EMBL/GenBank/DDBJ databases">
        <authorList>
            <person name="Varghese N."/>
            <person name="Submissions S."/>
        </authorList>
    </citation>
    <scope>NUCLEOTIDE SEQUENCE [LARGE SCALE GENOMIC DNA]</scope>
    <source>
        <strain evidence="11">Gh-67</strain>
    </source>
</reference>
<keyword evidence="8" id="KW-0408">Iron</keyword>
<keyword evidence="3" id="KW-0813">Transport</keyword>